<dbReference type="EMBL" id="NAJP01000274">
    <property type="protein sequence ID" value="TKA22553.1"/>
    <property type="molecule type" value="Genomic_DNA"/>
</dbReference>
<gene>
    <name evidence="1" type="ORF">B0A54_18102</name>
</gene>
<dbReference type="Proteomes" id="UP000310066">
    <property type="component" value="Unassembled WGS sequence"/>
</dbReference>
<reference evidence="1 2" key="1">
    <citation type="submission" date="2017-03" db="EMBL/GenBank/DDBJ databases">
        <title>Genomes of endolithic fungi from Antarctica.</title>
        <authorList>
            <person name="Coleine C."/>
            <person name="Masonjones S."/>
            <person name="Stajich J.E."/>
        </authorList>
    </citation>
    <scope>NUCLEOTIDE SEQUENCE [LARGE SCALE GENOMIC DNA]</scope>
    <source>
        <strain evidence="1 2">CCFEE 5311</strain>
    </source>
</reference>
<comment type="caution">
    <text evidence="1">The sequence shown here is derived from an EMBL/GenBank/DDBJ whole genome shotgun (WGS) entry which is preliminary data.</text>
</comment>
<name>A0A4U0TKW7_9PEZI</name>
<accession>A0A4U0TKW7</accession>
<evidence type="ECO:0000313" key="2">
    <source>
        <dbReference type="Proteomes" id="UP000310066"/>
    </source>
</evidence>
<sequence>MDRMNLGQSIHERKAIEKGTHHQVALNDGTKKLLHLTQETAAQADLVQSLNADSKIPLNQHVAALKRLTKKVAEIAEVGQALQNATAEHIMTTFLSSGSVSHNVQKLLSHFESRLKAIIEHIFETTDTNQNILWKILEECYVQSYNSRGDLHIDNYFAPLYESALGSPYDPDFESEEYYDHESRLDVDPHYAEAERIRQRRERETAQNKN</sequence>
<organism evidence="1 2">
    <name type="scientific">Friedmanniomyces endolithicus</name>
    <dbReference type="NCBI Taxonomy" id="329885"/>
    <lineage>
        <taxon>Eukaryota</taxon>
        <taxon>Fungi</taxon>
        <taxon>Dikarya</taxon>
        <taxon>Ascomycota</taxon>
        <taxon>Pezizomycotina</taxon>
        <taxon>Dothideomycetes</taxon>
        <taxon>Dothideomycetidae</taxon>
        <taxon>Mycosphaerellales</taxon>
        <taxon>Teratosphaeriaceae</taxon>
        <taxon>Friedmanniomyces</taxon>
    </lineage>
</organism>
<dbReference type="OrthoDB" id="4152607at2759"/>
<proteinExistence type="predicted"/>
<dbReference type="STRING" id="329885.A0A4U0TKW7"/>
<evidence type="ECO:0000313" key="1">
    <source>
        <dbReference type="EMBL" id="TKA22553.1"/>
    </source>
</evidence>
<protein>
    <submittedName>
        <fullName evidence="1">Uncharacterized protein</fullName>
    </submittedName>
</protein>
<dbReference type="AlphaFoldDB" id="A0A4U0TKW7"/>